<dbReference type="Proteomes" id="UP000006820">
    <property type="component" value="Chromosome"/>
</dbReference>
<sequence>MPILRPPVSPEQGRHPRRTRDCAEDAMLLEASPKRRAVRPAAGGARRGRVERGTAVLALIAAVAFAVGVGALSRSMTTGLFAGASISAGVPLALAMLPRP</sequence>
<protein>
    <submittedName>
        <fullName evidence="3">Uncharacterized protein</fullName>
    </submittedName>
</protein>
<dbReference type="AlphaFoldDB" id="Q5YY79"/>
<dbReference type="EMBL" id="AP006618">
    <property type="protein sequence ID" value="BAD56862.1"/>
    <property type="molecule type" value="Genomic_DNA"/>
</dbReference>
<keyword evidence="4" id="KW-1185">Reference proteome</keyword>
<proteinExistence type="predicted"/>
<name>Q5YY79_NOCFA</name>
<dbReference type="STRING" id="247156.NFA_20160"/>
<feature type="region of interest" description="Disordered" evidence="1">
    <location>
        <begin position="1"/>
        <end position="21"/>
    </location>
</feature>
<keyword evidence="2" id="KW-0472">Membrane</keyword>
<evidence type="ECO:0000313" key="3">
    <source>
        <dbReference type="EMBL" id="BAD56862.1"/>
    </source>
</evidence>
<keyword evidence="2" id="KW-1133">Transmembrane helix</keyword>
<feature type="transmembrane region" description="Helical" evidence="2">
    <location>
        <begin position="79"/>
        <end position="97"/>
    </location>
</feature>
<organism evidence="3 4">
    <name type="scientific">Nocardia farcinica (strain IFM 10152)</name>
    <dbReference type="NCBI Taxonomy" id="247156"/>
    <lineage>
        <taxon>Bacteria</taxon>
        <taxon>Bacillati</taxon>
        <taxon>Actinomycetota</taxon>
        <taxon>Actinomycetes</taxon>
        <taxon>Mycobacteriales</taxon>
        <taxon>Nocardiaceae</taxon>
        <taxon>Nocardia</taxon>
    </lineage>
</organism>
<feature type="transmembrane region" description="Helical" evidence="2">
    <location>
        <begin position="55"/>
        <end position="73"/>
    </location>
</feature>
<evidence type="ECO:0000256" key="1">
    <source>
        <dbReference type="SAM" id="MobiDB-lite"/>
    </source>
</evidence>
<dbReference type="KEGG" id="nfa:NFA_20160"/>
<dbReference type="HOGENOM" id="CLU_2302964_0_0_11"/>
<accession>Q5YY79</accession>
<gene>
    <name evidence="3" type="ordered locus">NFA_20160</name>
</gene>
<evidence type="ECO:0000256" key="2">
    <source>
        <dbReference type="SAM" id="Phobius"/>
    </source>
</evidence>
<keyword evidence="2" id="KW-0812">Transmembrane</keyword>
<evidence type="ECO:0000313" key="4">
    <source>
        <dbReference type="Proteomes" id="UP000006820"/>
    </source>
</evidence>
<reference evidence="3 4" key="1">
    <citation type="journal article" date="2004" name="Proc. Natl. Acad. Sci. U.S.A.">
        <title>The complete genomic sequence of Nocardia farcinica IFM 10152.</title>
        <authorList>
            <person name="Ishikawa J."/>
            <person name="Yamashita A."/>
            <person name="Mikami Y."/>
            <person name="Hoshino Y."/>
            <person name="Kurita H."/>
            <person name="Hotta K."/>
            <person name="Shiba T."/>
            <person name="Hattori M."/>
        </authorList>
    </citation>
    <scope>NUCLEOTIDE SEQUENCE [LARGE SCALE GENOMIC DNA]</scope>
    <source>
        <strain evidence="3 4">IFM 10152</strain>
    </source>
</reference>